<dbReference type="AlphaFoldDB" id="A0A101ILW7"/>
<proteinExistence type="inferred from homology"/>
<comment type="similarity">
    <text evidence="1 3">Belongs to the PDCD5 family.</text>
</comment>
<reference evidence="7 8" key="2">
    <citation type="journal article" date="2015" name="MBio">
        <title>Genome-Resolved Metagenomic Analysis Reveals Roles for Candidate Phyla and Other Microbial Community Members in Biogeochemical Transformations in Oil Reservoirs.</title>
        <authorList>
            <person name="Hu P."/>
            <person name="Tom L."/>
            <person name="Singh A."/>
            <person name="Thomas B.C."/>
            <person name="Baker B.J."/>
            <person name="Piceno Y.M."/>
            <person name="Andersen G.L."/>
            <person name="Banfield J.F."/>
        </authorList>
    </citation>
    <scope>NUCLEOTIDE SEQUENCE [LARGE SCALE GENOMIC DNA]</scope>
    <source>
        <strain evidence="5">57_489</strain>
    </source>
</reference>
<keyword evidence="2 3" id="KW-0238">DNA-binding</keyword>
<evidence type="ECO:0000313" key="6">
    <source>
        <dbReference type="EMBL" id="KUK97634.1"/>
    </source>
</evidence>
<dbReference type="InterPro" id="IPR036883">
    <property type="entry name" value="PDCD5-like_sf"/>
</dbReference>
<dbReference type="PANTHER" id="PTHR10840">
    <property type="entry name" value="PROGRAMMED CELL DEATH PROTEIN 5"/>
    <property type="match status" value="1"/>
</dbReference>
<dbReference type="Gene3D" id="1.10.8.140">
    <property type="entry name" value="PDCD5-like"/>
    <property type="match status" value="1"/>
</dbReference>
<dbReference type="InterPro" id="IPR022889">
    <property type="entry name" value="DNA_bind_arc"/>
</dbReference>
<dbReference type="Proteomes" id="UP000053961">
    <property type="component" value="Unassembled WGS sequence"/>
</dbReference>
<dbReference type="GO" id="GO:0005829">
    <property type="term" value="C:cytosol"/>
    <property type="evidence" value="ECO:0007669"/>
    <property type="project" value="TreeGrafter"/>
</dbReference>
<evidence type="ECO:0000256" key="2">
    <source>
        <dbReference type="ARBA" id="ARBA00023125"/>
    </source>
</evidence>
<dbReference type="HAMAP" id="MF_00026">
    <property type="entry name" value="dsDNA_bind"/>
    <property type="match status" value="1"/>
</dbReference>
<feature type="region of interest" description="Disordered" evidence="4">
    <location>
        <begin position="1"/>
        <end position="43"/>
    </location>
</feature>
<comment type="caution">
    <text evidence="6">The sequence shown here is derived from an EMBL/GenBank/DDBJ whole genome shotgun (WGS) entry which is preliminary data.</text>
</comment>
<accession>A0A101ILW7</accession>
<dbReference type="NCBIfam" id="NF003268">
    <property type="entry name" value="PRK04239.1"/>
    <property type="match status" value="1"/>
</dbReference>
<evidence type="ECO:0000313" key="7">
    <source>
        <dbReference type="Proteomes" id="UP000053961"/>
    </source>
</evidence>
<organism evidence="6 7">
    <name type="scientific">Methanothrix harundinacea</name>
    <dbReference type="NCBI Taxonomy" id="301375"/>
    <lineage>
        <taxon>Archaea</taxon>
        <taxon>Methanobacteriati</taxon>
        <taxon>Methanobacteriota</taxon>
        <taxon>Stenosarchaea group</taxon>
        <taxon>Methanomicrobia</taxon>
        <taxon>Methanotrichales</taxon>
        <taxon>Methanotrichaceae</taxon>
        <taxon>Methanothrix</taxon>
    </lineage>
</organism>
<evidence type="ECO:0000313" key="8">
    <source>
        <dbReference type="Proteomes" id="UP000057043"/>
    </source>
</evidence>
<protein>
    <recommendedName>
        <fullName evidence="3">DNA-binding protein XD72_0384</fullName>
    </recommendedName>
</protein>
<dbReference type="InterPro" id="IPR002836">
    <property type="entry name" value="PDCD5-like"/>
</dbReference>
<dbReference type="SUPFAM" id="SSF46950">
    <property type="entry name" value="Double-stranded DNA-binding domain"/>
    <property type="match status" value="1"/>
</dbReference>
<feature type="compositionally biased region" description="Low complexity" evidence="4">
    <location>
        <begin position="21"/>
        <end position="41"/>
    </location>
</feature>
<evidence type="ECO:0000256" key="3">
    <source>
        <dbReference type="HAMAP-Rule" id="MF_00026"/>
    </source>
</evidence>
<sequence length="117" mass="13787">MDMDDELAELKRKRMEELQRQQSESQMYAAQQAQQEQMQQEMEARKQAILRTILTPEARERLSSIRMARPEFASQIESQLVMLAQSGRLQSAITDEQLKAILKQIQPKKREINITRR</sequence>
<dbReference type="EMBL" id="LGFT01000006">
    <property type="protein sequence ID" value="KUK45249.1"/>
    <property type="molecule type" value="Genomic_DNA"/>
</dbReference>
<evidence type="ECO:0000256" key="1">
    <source>
        <dbReference type="ARBA" id="ARBA00010490"/>
    </source>
</evidence>
<reference evidence="6" key="1">
    <citation type="journal article" date="2015" name="MBio">
        <title>Genome-resolved metagenomic analysis reveals roles for candidate phyla and other microbial community members in biogeochemical transformations in oil reservoirs.</title>
        <authorList>
            <person name="Hu P."/>
            <person name="Tom L."/>
            <person name="Singh A."/>
            <person name="Thomas B.C."/>
            <person name="Baker B.J."/>
            <person name="Piceno Y.M."/>
            <person name="Andersen G.L."/>
            <person name="Banfield J.F."/>
        </authorList>
    </citation>
    <scope>NUCLEOTIDE SEQUENCE [LARGE SCALE GENOMIC DNA]</scope>
    <source>
        <strain evidence="6">56_747</strain>
    </source>
</reference>
<dbReference type="EMBL" id="LGHB01000001">
    <property type="protein sequence ID" value="KUK97634.1"/>
    <property type="molecule type" value="Genomic_DNA"/>
</dbReference>
<dbReference type="GO" id="GO:0003677">
    <property type="term" value="F:DNA binding"/>
    <property type="evidence" value="ECO:0007669"/>
    <property type="project" value="UniProtKB-UniRule"/>
</dbReference>
<evidence type="ECO:0000313" key="5">
    <source>
        <dbReference type="EMBL" id="KUK45249.1"/>
    </source>
</evidence>
<dbReference type="Pfam" id="PF01984">
    <property type="entry name" value="dsDNA_bind"/>
    <property type="match status" value="1"/>
</dbReference>
<dbReference type="Proteomes" id="UP000057043">
    <property type="component" value="Unassembled WGS sequence"/>
</dbReference>
<dbReference type="PATRIC" id="fig|301375.6.peg.1047"/>
<gene>
    <name evidence="5" type="ORF">XD72_0384</name>
    <name evidence="6" type="ORF">XE07_0048</name>
</gene>
<evidence type="ECO:0000256" key="4">
    <source>
        <dbReference type="SAM" id="MobiDB-lite"/>
    </source>
</evidence>
<feature type="compositionally biased region" description="Basic and acidic residues" evidence="4">
    <location>
        <begin position="8"/>
        <end position="19"/>
    </location>
</feature>
<name>A0A101ILW7_9EURY</name>
<dbReference type="PANTHER" id="PTHR10840:SF0">
    <property type="entry name" value="PROGRAMMED CELL DEATH PROTEIN 5"/>
    <property type="match status" value="1"/>
</dbReference>
<dbReference type="PIRSF" id="PIRSF015730">
    <property type="entry name" value="TFAR19"/>
    <property type="match status" value="1"/>
</dbReference>